<dbReference type="Pfam" id="PF00583">
    <property type="entry name" value="Acetyltransf_1"/>
    <property type="match status" value="1"/>
</dbReference>
<evidence type="ECO:0000313" key="2">
    <source>
        <dbReference type="EMBL" id="MBX8631851.1"/>
    </source>
</evidence>
<dbReference type="SUPFAM" id="SSF55729">
    <property type="entry name" value="Acyl-CoA N-acyltransferases (Nat)"/>
    <property type="match status" value="1"/>
</dbReference>
<dbReference type="Proteomes" id="UP000716004">
    <property type="component" value="Unassembled WGS sequence"/>
</dbReference>
<feature type="domain" description="N-acetyltransferase" evidence="1">
    <location>
        <begin position="3"/>
        <end position="142"/>
    </location>
</feature>
<accession>A0A8J7YQA5</accession>
<proteinExistence type="predicted"/>
<dbReference type="PANTHER" id="PTHR43072:SF60">
    <property type="entry name" value="L-2,4-DIAMINOBUTYRIC ACID ACETYLTRANSFERASE"/>
    <property type="match status" value="1"/>
</dbReference>
<dbReference type="InterPro" id="IPR000182">
    <property type="entry name" value="GNAT_dom"/>
</dbReference>
<sequence>MPVAVRFAGTDDWPFISDISRRAGYVDYINEIGPDFVRTGEVVILTDGMPKGFAKIEKLRDGSMWLSGLRVAPEYQRTGVGTRLTTECIRIARSRGIQTLRMLVQDSNYASVNLASKIGFRKVATFRFFRGTPGIWKEMASDVSYSGFVNIGWAFPLLEIHDAGGTIVKVDDWILFRSPQDTFQILKVGRAELKLTGDDFTCADVRVGEIRHISESSEGEILTDSIYQFDV</sequence>
<gene>
    <name evidence="2" type="ORF">J9259_04950</name>
</gene>
<dbReference type="GO" id="GO:0016747">
    <property type="term" value="F:acyltransferase activity, transferring groups other than amino-acyl groups"/>
    <property type="evidence" value="ECO:0007669"/>
    <property type="project" value="InterPro"/>
</dbReference>
<dbReference type="PROSITE" id="PS51186">
    <property type="entry name" value="GNAT"/>
    <property type="match status" value="1"/>
</dbReference>
<evidence type="ECO:0000259" key="1">
    <source>
        <dbReference type="PROSITE" id="PS51186"/>
    </source>
</evidence>
<dbReference type="PANTHER" id="PTHR43072">
    <property type="entry name" value="N-ACETYLTRANSFERASE"/>
    <property type="match status" value="1"/>
</dbReference>
<reference evidence="2" key="1">
    <citation type="submission" date="2021-04" db="EMBL/GenBank/DDBJ databases">
        <title>Genomic insights into ecological role and evolution of a novel Thermoplasmata order Candidatus Sysuiplasmatales.</title>
        <authorList>
            <person name="Yuan Y."/>
        </authorList>
    </citation>
    <scope>NUCLEOTIDE SEQUENCE</scope>
    <source>
        <strain evidence="2">YP2-bin.285</strain>
    </source>
</reference>
<protein>
    <submittedName>
        <fullName evidence="2">GNAT family N-acetyltransferase</fullName>
    </submittedName>
</protein>
<evidence type="ECO:0000313" key="3">
    <source>
        <dbReference type="Proteomes" id="UP000716004"/>
    </source>
</evidence>
<dbReference type="Gene3D" id="3.40.630.30">
    <property type="match status" value="1"/>
</dbReference>
<dbReference type="InterPro" id="IPR016181">
    <property type="entry name" value="Acyl_CoA_acyltransferase"/>
</dbReference>
<dbReference type="CDD" id="cd04301">
    <property type="entry name" value="NAT_SF"/>
    <property type="match status" value="1"/>
</dbReference>
<dbReference type="EMBL" id="JAGVSJ010000010">
    <property type="protein sequence ID" value="MBX8631851.1"/>
    <property type="molecule type" value="Genomic_DNA"/>
</dbReference>
<name>A0A8J7YQA5_9ARCH</name>
<comment type="caution">
    <text evidence="2">The sequence shown here is derived from an EMBL/GenBank/DDBJ whole genome shotgun (WGS) entry which is preliminary data.</text>
</comment>
<dbReference type="AlphaFoldDB" id="A0A8J7YQA5"/>
<organism evidence="2 3">
    <name type="scientific">Candidatus Sysuiplasma superficiale</name>
    <dbReference type="NCBI Taxonomy" id="2823368"/>
    <lineage>
        <taxon>Archaea</taxon>
        <taxon>Methanobacteriati</taxon>
        <taxon>Thermoplasmatota</taxon>
        <taxon>Thermoplasmata</taxon>
        <taxon>Candidatus Sysuiplasmatales</taxon>
        <taxon>Candidatus Sysuiplasmataceae</taxon>
        <taxon>Candidatus Sysuiplasma</taxon>
    </lineage>
</organism>